<dbReference type="PANTHER" id="PTHR35152:SF1">
    <property type="entry name" value="DOMAIN SIGNALLING PROTEIN, PUTATIVE (AFU_ORTHOLOGUE AFUA_5G11310)-RELATED"/>
    <property type="match status" value="1"/>
</dbReference>
<dbReference type="RefSeq" id="WP_344656320.1">
    <property type="nucleotide sequence ID" value="NZ_BAAAQM010000006.1"/>
</dbReference>
<feature type="domain" description="MHYT" evidence="2">
    <location>
        <begin position="8"/>
        <end position="198"/>
    </location>
</feature>
<comment type="caution">
    <text evidence="3">The sequence shown here is derived from an EMBL/GenBank/DDBJ whole genome shotgun (WGS) entry which is preliminary data.</text>
</comment>
<protein>
    <submittedName>
        <fullName evidence="3">MHYT domain-containing protein</fullName>
    </submittedName>
</protein>
<gene>
    <name evidence="3" type="ORF">GCM10009838_16320</name>
</gene>
<accession>A0ABN2QZ15</accession>
<feature type="transmembrane region" description="Helical" evidence="1">
    <location>
        <begin position="145"/>
        <end position="165"/>
    </location>
</feature>
<dbReference type="PANTHER" id="PTHR35152">
    <property type="entry name" value="DOMAIN SIGNALLING PROTEIN, PUTATIVE (AFU_ORTHOLOGUE AFUA_5G11310)-RELATED"/>
    <property type="match status" value="1"/>
</dbReference>
<feature type="transmembrane region" description="Helical" evidence="1">
    <location>
        <begin position="172"/>
        <end position="190"/>
    </location>
</feature>
<dbReference type="EMBL" id="BAAAQM010000006">
    <property type="protein sequence ID" value="GAA1960617.1"/>
    <property type="molecule type" value="Genomic_DNA"/>
</dbReference>
<feature type="transmembrane region" description="Helical" evidence="1">
    <location>
        <begin position="110"/>
        <end position="133"/>
    </location>
</feature>
<name>A0ABN2QZ15_9ACTN</name>
<dbReference type="PROSITE" id="PS50924">
    <property type="entry name" value="MHYT"/>
    <property type="match status" value="1"/>
</dbReference>
<feature type="transmembrane region" description="Helical" evidence="1">
    <location>
        <begin position="43"/>
        <end position="69"/>
    </location>
</feature>
<reference evidence="3 4" key="1">
    <citation type="journal article" date="2019" name="Int. J. Syst. Evol. Microbiol.">
        <title>The Global Catalogue of Microorganisms (GCM) 10K type strain sequencing project: providing services to taxonomists for standard genome sequencing and annotation.</title>
        <authorList>
            <consortium name="The Broad Institute Genomics Platform"/>
            <consortium name="The Broad Institute Genome Sequencing Center for Infectious Disease"/>
            <person name="Wu L."/>
            <person name="Ma J."/>
        </authorList>
    </citation>
    <scope>NUCLEOTIDE SEQUENCE [LARGE SCALE GENOMIC DNA]</scope>
    <source>
        <strain evidence="3 4">JCM 16013</strain>
    </source>
</reference>
<feature type="transmembrane region" description="Helical" evidence="1">
    <location>
        <begin position="228"/>
        <end position="251"/>
    </location>
</feature>
<proteinExistence type="predicted"/>
<feature type="transmembrane region" description="Helical" evidence="1">
    <location>
        <begin position="14"/>
        <end position="31"/>
    </location>
</feature>
<keyword evidence="1" id="KW-0472">Membrane</keyword>
<evidence type="ECO:0000259" key="2">
    <source>
        <dbReference type="PROSITE" id="PS50924"/>
    </source>
</evidence>
<keyword evidence="4" id="KW-1185">Reference proteome</keyword>
<organism evidence="3 4">
    <name type="scientific">Catenulispora subtropica</name>
    <dbReference type="NCBI Taxonomy" id="450798"/>
    <lineage>
        <taxon>Bacteria</taxon>
        <taxon>Bacillati</taxon>
        <taxon>Actinomycetota</taxon>
        <taxon>Actinomycetes</taxon>
        <taxon>Catenulisporales</taxon>
        <taxon>Catenulisporaceae</taxon>
        <taxon>Catenulispora</taxon>
    </lineage>
</organism>
<evidence type="ECO:0000313" key="4">
    <source>
        <dbReference type="Proteomes" id="UP001499854"/>
    </source>
</evidence>
<evidence type="ECO:0000256" key="1">
    <source>
        <dbReference type="PROSITE-ProRule" id="PRU00244"/>
    </source>
</evidence>
<dbReference type="InterPro" id="IPR005330">
    <property type="entry name" value="MHYT_dom"/>
</dbReference>
<sequence length="273" mass="28034">MHVNGFTYGPLTPLLAYFMSFLGSAIGLQSASRARVAVGPSRYRWLAMASLAIGGTAIWVMHFIAMLGFTVPGAEIRYDPLLTIVSLAVAVLIVAVGLSLAVARGGSAGSLLVGGLITGSGVAGMHYLGMAALHMAPSMHFDVKLVAASEVVAVGAATAALWFALHVRGLPATIGAAGIMGVAVTGMHYLGMTALHVTATAATDPSGWMPGMPVTSVAVSGGMSPSQLLTPLVVGISVTTTVMLLVVAMAPTERELHEERRAAQMSLALRSRR</sequence>
<evidence type="ECO:0000313" key="3">
    <source>
        <dbReference type="EMBL" id="GAA1960617.1"/>
    </source>
</evidence>
<keyword evidence="1" id="KW-1133">Transmembrane helix</keyword>
<keyword evidence="1" id="KW-0812">Transmembrane</keyword>
<dbReference type="Proteomes" id="UP001499854">
    <property type="component" value="Unassembled WGS sequence"/>
</dbReference>
<feature type="transmembrane region" description="Helical" evidence="1">
    <location>
        <begin position="81"/>
        <end position="103"/>
    </location>
</feature>
<dbReference type="Pfam" id="PF03707">
    <property type="entry name" value="MHYT"/>
    <property type="match status" value="2"/>
</dbReference>